<name>A0A8J6M9V0_9FIRM</name>
<comment type="function">
    <text evidence="6">RNaseP catalyzes the removal of the 5'-leader sequence from pre-tRNA to produce the mature 5'-terminus. It can also cleave other RNA substrates such as 4.5S RNA. The protein component plays an auxiliary but essential role in vivo by binding to the 5'-leader sequence and broadening the substrate specificity of the ribozyme.</text>
</comment>
<comment type="catalytic activity">
    <reaction evidence="6">
        <text>Endonucleolytic cleavage of RNA, removing 5'-extranucleotides from tRNA precursor.</text>
        <dbReference type="EC" id="3.1.26.5"/>
    </reaction>
</comment>
<dbReference type="EC" id="3.1.26.5" evidence="6 7"/>
<comment type="subunit">
    <text evidence="6">Consists of a catalytic RNA component (M1 or rnpB) and a protein subunit.</text>
</comment>
<dbReference type="GO" id="GO:0000049">
    <property type="term" value="F:tRNA binding"/>
    <property type="evidence" value="ECO:0007669"/>
    <property type="project" value="UniProtKB-UniRule"/>
</dbReference>
<comment type="caution">
    <text evidence="8">The sequence shown here is derived from an EMBL/GenBank/DDBJ whole genome shotgun (WGS) entry which is preliminary data.</text>
</comment>
<dbReference type="HAMAP" id="MF_00227">
    <property type="entry name" value="RNase_P"/>
    <property type="match status" value="1"/>
</dbReference>
<protein>
    <recommendedName>
        <fullName evidence="6 7">Ribonuclease P protein component</fullName>
        <shortName evidence="6">RNase P protein</shortName>
        <shortName evidence="6">RNaseP protein</shortName>
        <ecNumber evidence="6 7">3.1.26.5</ecNumber>
    </recommendedName>
    <alternativeName>
        <fullName evidence="6">Protein C5</fullName>
    </alternativeName>
</protein>
<dbReference type="InterPro" id="IPR020568">
    <property type="entry name" value="Ribosomal_Su5_D2-typ_SF"/>
</dbReference>
<dbReference type="PANTHER" id="PTHR33992">
    <property type="entry name" value="RIBONUCLEASE P PROTEIN COMPONENT"/>
    <property type="match status" value="1"/>
</dbReference>
<evidence type="ECO:0000256" key="2">
    <source>
        <dbReference type="ARBA" id="ARBA00022722"/>
    </source>
</evidence>
<keyword evidence="9" id="KW-1185">Reference proteome</keyword>
<dbReference type="InterPro" id="IPR014721">
    <property type="entry name" value="Ribsml_uS5_D2-typ_fold_subgr"/>
</dbReference>
<keyword evidence="2 6" id="KW-0540">Nuclease</keyword>
<dbReference type="InterPro" id="IPR000100">
    <property type="entry name" value="RNase_P"/>
</dbReference>
<dbReference type="RefSeq" id="WP_186907413.1">
    <property type="nucleotide sequence ID" value="NZ_JACOPP010000007.1"/>
</dbReference>
<keyword evidence="4 6" id="KW-0378">Hydrolase</keyword>
<evidence type="ECO:0000313" key="8">
    <source>
        <dbReference type="EMBL" id="MBC5733520.1"/>
    </source>
</evidence>
<evidence type="ECO:0000256" key="1">
    <source>
        <dbReference type="ARBA" id="ARBA00022694"/>
    </source>
</evidence>
<dbReference type="GO" id="GO:0004526">
    <property type="term" value="F:ribonuclease P activity"/>
    <property type="evidence" value="ECO:0007669"/>
    <property type="project" value="UniProtKB-UniRule"/>
</dbReference>
<proteinExistence type="inferred from homology"/>
<keyword evidence="1 6" id="KW-0819">tRNA processing</keyword>
<evidence type="ECO:0000256" key="3">
    <source>
        <dbReference type="ARBA" id="ARBA00022759"/>
    </source>
</evidence>
<dbReference type="PANTHER" id="PTHR33992:SF1">
    <property type="entry name" value="RIBONUCLEASE P PROTEIN COMPONENT"/>
    <property type="match status" value="1"/>
</dbReference>
<evidence type="ECO:0000256" key="5">
    <source>
        <dbReference type="ARBA" id="ARBA00022884"/>
    </source>
</evidence>
<evidence type="ECO:0000256" key="6">
    <source>
        <dbReference type="HAMAP-Rule" id="MF_00227"/>
    </source>
</evidence>
<dbReference type="GO" id="GO:0030677">
    <property type="term" value="C:ribonuclease P complex"/>
    <property type="evidence" value="ECO:0007669"/>
    <property type="project" value="TreeGrafter"/>
</dbReference>
<dbReference type="GO" id="GO:0001682">
    <property type="term" value="P:tRNA 5'-leader removal"/>
    <property type="evidence" value="ECO:0007669"/>
    <property type="project" value="UniProtKB-UniRule"/>
</dbReference>
<dbReference type="Gene3D" id="3.30.230.10">
    <property type="match status" value="1"/>
</dbReference>
<comment type="similarity">
    <text evidence="6">Belongs to the RnpA family.</text>
</comment>
<sequence length="116" mass="13450">MKHTVSLKQNHEFRRLYSKGKSAVCPCLALYCRKNRQGRSRLGITVGVKVGKAVCRNRTRRRIREAYRLHEEQFLPGYDLVVVARVRAGRAPYREIERSLLQLADKLGLLQKEARS</sequence>
<accession>A0A8J6M9V0</accession>
<dbReference type="GO" id="GO:0042781">
    <property type="term" value="F:3'-tRNA processing endoribonuclease activity"/>
    <property type="evidence" value="ECO:0007669"/>
    <property type="project" value="TreeGrafter"/>
</dbReference>
<dbReference type="Proteomes" id="UP000661435">
    <property type="component" value="Unassembled WGS sequence"/>
</dbReference>
<keyword evidence="3 6" id="KW-0255">Endonuclease</keyword>
<dbReference type="Pfam" id="PF00825">
    <property type="entry name" value="Ribonuclease_P"/>
    <property type="match status" value="1"/>
</dbReference>
<evidence type="ECO:0000313" key="9">
    <source>
        <dbReference type="Proteomes" id="UP000661435"/>
    </source>
</evidence>
<dbReference type="EMBL" id="JACOPP010000007">
    <property type="protein sequence ID" value="MBC5733520.1"/>
    <property type="molecule type" value="Genomic_DNA"/>
</dbReference>
<evidence type="ECO:0000256" key="4">
    <source>
        <dbReference type="ARBA" id="ARBA00022801"/>
    </source>
</evidence>
<dbReference type="AlphaFoldDB" id="A0A8J6M9V0"/>
<dbReference type="SUPFAM" id="SSF54211">
    <property type="entry name" value="Ribosomal protein S5 domain 2-like"/>
    <property type="match status" value="1"/>
</dbReference>
<keyword evidence="5 6" id="KW-0694">RNA-binding</keyword>
<evidence type="ECO:0000256" key="7">
    <source>
        <dbReference type="NCBIfam" id="TIGR00188"/>
    </source>
</evidence>
<organism evidence="8 9">
    <name type="scientific">Lawsonibacter hominis</name>
    <dbReference type="NCBI Taxonomy" id="2763053"/>
    <lineage>
        <taxon>Bacteria</taxon>
        <taxon>Bacillati</taxon>
        <taxon>Bacillota</taxon>
        <taxon>Clostridia</taxon>
        <taxon>Eubacteriales</taxon>
        <taxon>Oscillospiraceae</taxon>
        <taxon>Lawsonibacter</taxon>
    </lineage>
</organism>
<reference evidence="8" key="1">
    <citation type="submission" date="2020-08" db="EMBL/GenBank/DDBJ databases">
        <title>Genome public.</title>
        <authorList>
            <person name="Liu C."/>
            <person name="Sun Q."/>
        </authorList>
    </citation>
    <scope>NUCLEOTIDE SEQUENCE</scope>
    <source>
        <strain evidence="8">NSJ-51</strain>
    </source>
</reference>
<gene>
    <name evidence="6 8" type="primary">rnpA</name>
    <name evidence="8" type="ORF">H8S57_07240</name>
</gene>
<dbReference type="NCBIfam" id="TIGR00188">
    <property type="entry name" value="rnpA"/>
    <property type="match status" value="1"/>
</dbReference>